<gene>
    <name evidence="1" type="ORF">V0R50_15920</name>
</gene>
<dbReference type="Proteomes" id="UP001335100">
    <property type="component" value="Unassembled WGS sequence"/>
</dbReference>
<sequence length="115" mass="12942">MDLFILLGITLYFGYAKVEEIKQAFRNTRLVADYCVSGARQRLGFVGTAACLITFPVFAIRKGLLDREDFENFPTSLRWRLEWLEWALIGHFSAMCLLAVMDELLTGGDLLGGSS</sequence>
<dbReference type="RefSeq" id="WP_330075479.1">
    <property type="nucleotide sequence ID" value="NZ_JAZDQJ010000017.1"/>
</dbReference>
<evidence type="ECO:0000313" key="2">
    <source>
        <dbReference type="Proteomes" id="UP001335100"/>
    </source>
</evidence>
<evidence type="ECO:0000313" key="1">
    <source>
        <dbReference type="EMBL" id="MEE1934717.1"/>
    </source>
</evidence>
<accession>A0ABU7HT42</accession>
<dbReference type="EMBL" id="JAZDQJ010000017">
    <property type="protein sequence ID" value="MEE1934717.1"/>
    <property type="molecule type" value="Genomic_DNA"/>
</dbReference>
<proteinExistence type="predicted"/>
<keyword evidence="2" id="KW-1185">Reference proteome</keyword>
<organism evidence="1 2">
    <name type="scientific">Pseudomonas ulcerans</name>
    <dbReference type="NCBI Taxonomy" id="3115852"/>
    <lineage>
        <taxon>Bacteria</taxon>
        <taxon>Pseudomonadati</taxon>
        <taxon>Pseudomonadota</taxon>
        <taxon>Gammaproteobacteria</taxon>
        <taxon>Pseudomonadales</taxon>
        <taxon>Pseudomonadaceae</taxon>
        <taxon>Pseudomonas</taxon>
    </lineage>
</organism>
<reference evidence="1 2" key="1">
    <citation type="submission" date="2024-01" db="EMBL/GenBank/DDBJ databases">
        <title>Unpublished Manusciprt.</title>
        <authorList>
            <person name="Duman M."/>
            <person name="Valdes E.G."/>
            <person name="Ajmi N."/>
            <person name="Altun S."/>
            <person name="Saticioglu I.B."/>
        </authorList>
    </citation>
    <scope>NUCLEOTIDE SEQUENCE [LARGE SCALE GENOMIC DNA]</scope>
    <source>
        <strain evidence="1 2">148P</strain>
    </source>
</reference>
<comment type="caution">
    <text evidence="1">The sequence shown here is derived from an EMBL/GenBank/DDBJ whole genome shotgun (WGS) entry which is preliminary data.</text>
</comment>
<name>A0ABU7HT42_9PSED</name>
<protein>
    <submittedName>
        <fullName evidence="1">Uncharacterized protein</fullName>
    </submittedName>
</protein>